<name>A0A3G2EAB6_9BURK</name>
<gene>
    <name evidence="1" type="ORF">D9M09_14670</name>
</gene>
<proteinExistence type="predicted"/>
<dbReference type="AlphaFoldDB" id="A0A3G2EAB6"/>
<accession>A0A3G2EAB6</accession>
<evidence type="ECO:0000313" key="2">
    <source>
        <dbReference type="Proteomes" id="UP000279594"/>
    </source>
</evidence>
<keyword evidence="2" id="KW-1185">Reference proteome</keyword>
<dbReference type="Proteomes" id="UP000279594">
    <property type="component" value="Chromosome"/>
</dbReference>
<sequence>MSDIGDVQNSLVAMVAAAVYPSGIGAASVSGKDIVVYAGWPTGSRLDADLLMEKAHVTIFQTQTETNKTRYPKDWKEASINSPGLAIAVIGQQITISGAPLVPFLPENVSVRIGRQSYVLAAAPEDTPATLAAVLADQIAVDWPSVAAAGGVITLPAAANITAALIGVAGTVVRALRTLERVFQITVWSATPAQRDVIGRALDTVLAGTERFTLADGYGARLLYRSSHITDHQQKAKLYRRDFQYSVEYSTTQSMTATQITQTALNSTGSAT</sequence>
<reference evidence="1 2" key="1">
    <citation type="submission" date="2018-10" db="EMBL/GenBank/DDBJ databases">
        <title>Effects of UV and annual dynamics of microbial communities in freshwater RAS systems.</title>
        <authorList>
            <person name="Bekkelund A.K."/>
            <person name="Hansen B.R."/>
            <person name="Stokken H."/>
            <person name="Eriksen B.F."/>
            <person name="Kashulin N.A."/>
        </authorList>
    </citation>
    <scope>NUCLEOTIDE SEQUENCE [LARGE SCALE GENOMIC DNA]</scope>
    <source>
        <strain evidence="1 2">BHSEK</strain>
    </source>
</reference>
<organism evidence="1 2">
    <name type="scientific">Janthinobacterium agaricidamnosum</name>
    <dbReference type="NCBI Taxonomy" id="55508"/>
    <lineage>
        <taxon>Bacteria</taxon>
        <taxon>Pseudomonadati</taxon>
        <taxon>Pseudomonadota</taxon>
        <taxon>Betaproteobacteria</taxon>
        <taxon>Burkholderiales</taxon>
        <taxon>Oxalobacteraceae</taxon>
        <taxon>Janthinobacterium</taxon>
    </lineage>
</organism>
<evidence type="ECO:0000313" key="1">
    <source>
        <dbReference type="EMBL" id="AYM76903.1"/>
    </source>
</evidence>
<dbReference type="EMBL" id="CP033019">
    <property type="protein sequence ID" value="AYM76903.1"/>
    <property type="molecule type" value="Genomic_DNA"/>
</dbReference>
<dbReference type="RefSeq" id="WP_121669705.1">
    <property type="nucleotide sequence ID" value="NZ_CP033019.1"/>
</dbReference>
<protein>
    <submittedName>
        <fullName evidence="1">Uncharacterized protein</fullName>
    </submittedName>
</protein>